<accession>A0ABD5LXJ8</accession>
<proteinExistence type="predicted"/>
<dbReference type="EMBL" id="JADQCH020000002">
    <property type="protein sequence ID" value="MEY2344787.1"/>
    <property type="molecule type" value="Genomic_DNA"/>
</dbReference>
<sequence>MLTGYGSVVVMQAKNPLFNTVIDDTNKQISIKIKETPPLYWIISVIVKI</sequence>
<name>A0ABD5LXJ8_PROMI</name>
<organism evidence="1">
    <name type="scientific">Proteus mirabilis</name>
    <dbReference type="NCBI Taxonomy" id="584"/>
    <lineage>
        <taxon>Bacteria</taxon>
        <taxon>Pseudomonadati</taxon>
        <taxon>Pseudomonadota</taxon>
        <taxon>Gammaproteobacteria</taxon>
        <taxon>Enterobacterales</taxon>
        <taxon>Morganellaceae</taxon>
        <taxon>Proteus</taxon>
    </lineage>
</organism>
<protein>
    <submittedName>
        <fullName evidence="1">Uncharacterized protein</fullName>
    </submittedName>
</protein>
<evidence type="ECO:0000313" key="1">
    <source>
        <dbReference type="EMBL" id="MEY2344787.1"/>
    </source>
</evidence>
<gene>
    <name evidence="1" type="ORF">I3679_014795</name>
</gene>
<dbReference type="AlphaFoldDB" id="A0ABD5LXJ8"/>
<reference evidence="1" key="1">
    <citation type="submission" date="2021-05" db="EMBL/GenBank/DDBJ databases">
        <title>First report of NDM-5 and VEB-6 producing Proteus mirabilis isolated from blood of a sepsis patient in Kolkata, India.</title>
        <authorList>
            <person name="Halder G."/>
            <person name="Chaudhuri B."/>
            <person name="Dutta S."/>
        </authorList>
    </citation>
    <scope>NUCLEOTIDE SEQUENCE [LARGE SCALE GENOMIC DNA]</scope>
    <source>
        <strain evidence="1">7049</strain>
    </source>
</reference>
<comment type="caution">
    <text evidence="1">The sequence shown here is derived from an EMBL/GenBank/DDBJ whole genome shotgun (WGS) entry which is preliminary data.</text>
</comment>